<keyword evidence="8 10" id="KW-0975">Bacterial flagellum</keyword>
<keyword evidence="11" id="KW-0969">Cilium</keyword>
<dbReference type="RefSeq" id="WP_111149008.1">
    <property type="nucleotide sequence ID" value="NZ_QKRB01000057.1"/>
</dbReference>
<evidence type="ECO:0000313" key="12">
    <source>
        <dbReference type="Proteomes" id="UP000249522"/>
    </source>
</evidence>
<dbReference type="GO" id="GO:0006605">
    <property type="term" value="P:protein targeting"/>
    <property type="evidence" value="ECO:0007669"/>
    <property type="project" value="UniProtKB-UniRule"/>
</dbReference>
<keyword evidence="11" id="KW-0966">Cell projection</keyword>
<dbReference type="InterPro" id="IPR006303">
    <property type="entry name" value="FliR"/>
</dbReference>
<evidence type="ECO:0000313" key="11">
    <source>
        <dbReference type="EMBL" id="PZD93338.1"/>
    </source>
</evidence>
<evidence type="ECO:0000256" key="6">
    <source>
        <dbReference type="ARBA" id="ARBA00022989"/>
    </source>
</evidence>
<proteinExistence type="inferred from homology"/>
<gene>
    <name evidence="11" type="ORF">DNH61_22110</name>
</gene>
<keyword evidence="7 10" id="KW-0472">Membrane</keyword>
<dbReference type="GO" id="GO:0005886">
    <property type="term" value="C:plasma membrane"/>
    <property type="evidence" value="ECO:0007669"/>
    <property type="project" value="UniProtKB-SubCell"/>
</dbReference>
<feature type="transmembrane region" description="Helical" evidence="10">
    <location>
        <begin position="175"/>
        <end position="196"/>
    </location>
</feature>
<feature type="transmembrane region" description="Helical" evidence="10">
    <location>
        <begin position="35"/>
        <end position="54"/>
    </location>
</feature>
<dbReference type="OrthoDB" id="9807748at2"/>
<comment type="function">
    <text evidence="1 10">Role in flagellar biosynthesis.</text>
</comment>
<reference evidence="11 12" key="1">
    <citation type="submission" date="2018-06" db="EMBL/GenBank/DDBJ databases">
        <title>Paenibacillus imtechensis sp. nov.</title>
        <authorList>
            <person name="Pinnaka A.K."/>
            <person name="Singh H."/>
            <person name="Kaur M."/>
        </authorList>
    </citation>
    <scope>NUCLEOTIDE SEQUENCE [LARGE SCALE GENOMIC DNA]</scope>
    <source>
        <strain evidence="11 12">SMB1</strain>
    </source>
</reference>
<dbReference type="Proteomes" id="UP000249522">
    <property type="component" value="Unassembled WGS sequence"/>
</dbReference>
<dbReference type="GO" id="GO:0044780">
    <property type="term" value="P:bacterial-type flagellum assembly"/>
    <property type="evidence" value="ECO:0007669"/>
    <property type="project" value="UniProtKB-UniRule"/>
</dbReference>
<protein>
    <recommendedName>
        <fullName evidence="3 9">Flagellar biosynthetic protein FliR</fullName>
    </recommendedName>
</protein>
<dbReference type="EMBL" id="QKRB01000057">
    <property type="protein sequence ID" value="PZD93338.1"/>
    <property type="molecule type" value="Genomic_DNA"/>
</dbReference>
<feature type="transmembrane region" description="Helical" evidence="10">
    <location>
        <begin position="216"/>
        <end position="241"/>
    </location>
</feature>
<dbReference type="GO" id="GO:0009425">
    <property type="term" value="C:bacterial-type flagellum basal body"/>
    <property type="evidence" value="ECO:0007669"/>
    <property type="project" value="UniProtKB-SubCell"/>
</dbReference>
<feature type="transmembrane region" description="Helical" evidence="10">
    <location>
        <begin position="6"/>
        <end position="28"/>
    </location>
</feature>
<evidence type="ECO:0000256" key="3">
    <source>
        <dbReference type="ARBA" id="ARBA00021717"/>
    </source>
</evidence>
<dbReference type="InterPro" id="IPR002010">
    <property type="entry name" value="T3SS_IM_R"/>
</dbReference>
<dbReference type="Pfam" id="PF01311">
    <property type="entry name" value="Bac_export_1"/>
    <property type="match status" value="1"/>
</dbReference>
<comment type="subcellular location">
    <subcellularLocation>
        <location evidence="10">Cell membrane</location>
        <topology evidence="10">Multi-pass membrane protein</topology>
    </subcellularLocation>
    <subcellularLocation>
        <location evidence="10">Bacterial flagellum basal body</location>
    </subcellularLocation>
</comment>
<sequence length="264" mass="28532">MNTFLQAFPIFLLIFCRITSFFVVAPVFSTRGVPTMFKVGLGFFLSVIVYLSYGSSQAAVPADATYLLLVGREILVGLLIGFTCYLFFTVVQTAGAFIDLQMGLAMANVYDPMTGASAPITGNFKFYVMVLIFLGMNGHHFLLDGIVQSYDWIPIDNGLFTQMAAGTITQFLTKALVITFMLALQISAPLVVALFLTDVGLGFLAKTAPQFNVFVIGMPLKILIGLLLLALVVPGLTGLFAHLFSQMFNAMGELMAIVNGSAAR</sequence>
<evidence type="ECO:0000256" key="1">
    <source>
        <dbReference type="ARBA" id="ARBA00002578"/>
    </source>
</evidence>
<dbReference type="NCBIfam" id="TIGR01400">
    <property type="entry name" value="fliR"/>
    <property type="match status" value="1"/>
</dbReference>
<accession>A0A2W1L065</accession>
<name>A0A2W1L065_9BACL</name>
<evidence type="ECO:0000256" key="5">
    <source>
        <dbReference type="ARBA" id="ARBA00022692"/>
    </source>
</evidence>
<keyword evidence="4 10" id="KW-1003">Cell membrane</keyword>
<keyword evidence="12" id="KW-1185">Reference proteome</keyword>
<evidence type="ECO:0000256" key="8">
    <source>
        <dbReference type="ARBA" id="ARBA00023143"/>
    </source>
</evidence>
<dbReference type="PANTHER" id="PTHR30065:SF1">
    <property type="entry name" value="SURFACE PRESENTATION OF ANTIGENS PROTEIN SPAR"/>
    <property type="match status" value="1"/>
</dbReference>
<evidence type="ECO:0000256" key="9">
    <source>
        <dbReference type="NCBIfam" id="TIGR01400"/>
    </source>
</evidence>
<evidence type="ECO:0000256" key="4">
    <source>
        <dbReference type="ARBA" id="ARBA00022475"/>
    </source>
</evidence>
<dbReference type="PRINTS" id="PR00953">
    <property type="entry name" value="TYPE3IMRPROT"/>
</dbReference>
<comment type="caution">
    <text evidence="11">The sequence shown here is derived from an EMBL/GenBank/DDBJ whole genome shotgun (WGS) entry which is preliminary data.</text>
</comment>
<evidence type="ECO:0000256" key="7">
    <source>
        <dbReference type="ARBA" id="ARBA00023136"/>
    </source>
</evidence>
<organism evidence="11 12">
    <name type="scientific">Paenibacillus sambharensis</name>
    <dbReference type="NCBI Taxonomy" id="1803190"/>
    <lineage>
        <taxon>Bacteria</taxon>
        <taxon>Bacillati</taxon>
        <taxon>Bacillota</taxon>
        <taxon>Bacilli</taxon>
        <taxon>Bacillales</taxon>
        <taxon>Paenibacillaceae</taxon>
        <taxon>Paenibacillus</taxon>
    </lineage>
</organism>
<dbReference type="PANTHER" id="PTHR30065">
    <property type="entry name" value="FLAGELLAR BIOSYNTHETIC PROTEIN FLIR"/>
    <property type="match status" value="1"/>
</dbReference>
<keyword evidence="11" id="KW-0282">Flagellum</keyword>
<dbReference type="AlphaFoldDB" id="A0A2W1L065"/>
<evidence type="ECO:0000256" key="2">
    <source>
        <dbReference type="ARBA" id="ARBA00009772"/>
    </source>
</evidence>
<evidence type="ECO:0000256" key="10">
    <source>
        <dbReference type="RuleBase" id="RU362071"/>
    </source>
</evidence>
<feature type="transmembrane region" description="Helical" evidence="10">
    <location>
        <begin position="74"/>
        <end position="98"/>
    </location>
</feature>
<keyword evidence="6 10" id="KW-1133">Transmembrane helix</keyword>
<keyword evidence="5 10" id="KW-0812">Transmembrane</keyword>
<comment type="similarity">
    <text evidence="2 10">Belongs to the FliR/MopE/SpaR family.</text>
</comment>